<organism evidence="7 8">
    <name type="scientific">Halomonas salifodinae</name>
    <dbReference type="NCBI Taxonomy" id="438745"/>
    <lineage>
        <taxon>Bacteria</taxon>
        <taxon>Pseudomonadati</taxon>
        <taxon>Pseudomonadota</taxon>
        <taxon>Gammaproteobacteria</taxon>
        <taxon>Oceanospirillales</taxon>
        <taxon>Halomonadaceae</taxon>
        <taxon>Halomonas</taxon>
    </lineage>
</organism>
<evidence type="ECO:0000256" key="4">
    <source>
        <dbReference type="ARBA" id="ARBA00038858"/>
    </source>
</evidence>
<comment type="caution">
    <text evidence="7">The sequence shown here is derived from an EMBL/GenBank/DDBJ whole genome shotgun (WGS) entry which is preliminary data.</text>
</comment>
<dbReference type="NCBIfam" id="TIGR00236">
    <property type="entry name" value="wecB"/>
    <property type="match status" value="1"/>
</dbReference>
<dbReference type="SUPFAM" id="SSF53756">
    <property type="entry name" value="UDP-Glycosyltransferase/glycogen phosphorylase"/>
    <property type="match status" value="1"/>
</dbReference>
<evidence type="ECO:0000313" key="7">
    <source>
        <dbReference type="EMBL" id="MFC7088548.1"/>
    </source>
</evidence>
<proteinExistence type="inferred from homology"/>
<dbReference type="InterPro" id="IPR029767">
    <property type="entry name" value="WecB-like"/>
</dbReference>
<keyword evidence="1 5" id="KW-0413">Isomerase</keyword>
<dbReference type="EMBL" id="JBHSZP010000002">
    <property type="protein sequence ID" value="MFC7088548.1"/>
    <property type="molecule type" value="Genomic_DNA"/>
</dbReference>
<evidence type="ECO:0000259" key="6">
    <source>
        <dbReference type="Pfam" id="PF02350"/>
    </source>
</evidence>
<accession>A0ABW2EV73</accession>
<dbReference type="Pfam" id="PF02350">
    <property type="entry name" value="Epimerase_2"/>
    <property type="match status" value="1"/>
</dbReference>
<evidence type="ECO:0000256" key="3">
    <source>
        <dbReference type="ARBA" id="ARBA00038209"/>
    </source>
</evidence>
<dbReference type="Proteomes" id="UP001596411">
    <property type="component" value="Unassembled WGS sequence"/>
</dbReference>
<evidence type="ECO:0000256" key="1">
    <source>
        <dbReference type="ARBA" id="ARBA00023235"/>
    </source>
</evidence>
<evidence type="ECO:0000313" key="8">
    <source>
        <dbReference type="Proteomes" id="UP001596411"/>
    </source>
</evidence>
<comment type="catalytic activity">
    <reaction evidence="2">
        <text>UDP-N-acetyl-alpha-D-glucosamine = UDP-N-acetyl-alpha-D-mannosamine</text>
        <dbReference type="Rhea" id="RHEA:17213"/>
        <dbReference type="ChEBI" id="CHEBI:57705"/>
        <dbReference type="ChEBI" id="CHEBI:68623"/>
        <dbReference type="EC" id="5.1.3.14"/>
    </reaction>
</comment>
<comment type="similarity">
    <text evidence="3 5">Belongs to the UDP-N-acetylglucosamine 2-epimerase family.</text>
</comment>
<dbReference type="PANTHER" id="PTHR43174">
    <property type="entry name" value="UDP-N-ACETYLGLUCOSAMINE 2-EPIMERASE"/>
    <property type="match status" value="1"/>
</dbReference>
<dbReference type="PANTHER" id="PTHR43174:SF2">
    <property type="entry name" value="UDP-N-ACETYLGLUCOSAMINE 2-EPIMERASE"/>
    <property type="match status" value="1"/>
</dbReference>
<evidence type="ECO:0000256" key="2">
    <source>
        <dbReference type="ARBA" id="ARBA00036080"/>
    </source>
</evidence>
<dbReference type="GO" id="GO:0008761">
    <property type="term" value="F:UDP-N-acetylglucosamine 2-epimerase activity"/>
    <property type="evidence" value="ECO:0007669"/>
    <property type="project" value="UniProtKB-EC"/>
</dbReference>
<name>A0ABW2EV73_9GAMM</name>
<dbReference type="Gene3D" id="3.40.50.2000">
    <property type="entry name" value="Glycogen Phosphorylase B"/>
    <property type="match status" value="2"/>
</dbReference>
<gene>
    <name evidence="7" type="primary">wecB</name>
    <name evidence="7" type="ORF">ACFQH5_03150</name>
</gene>
<dbReference type="InterPro" id="IPR003331">
    <property type="entry name" value="UDP_GlcNAc_Epimerase_2_dom"/>
</dbReference>
<keyword evidence="8" id="KW-1185">Reference proteome</keyword>
<protein>
    <recommendedName>
        <fullName evidence="4">UDP-N-acetylglucosamine 2-epimerase (non-hydrolyzing)</fullName>
        <ecNumber evidence="4">5.1.3.14</ecNumber>
    </recommendedName>
</protein>
<dbReference type="CDD" id="cd03786">
    <property type="entry name" value="GTB_UDP-GlcNAc_2-Epimerase"/>
    <property type="match status" value="1"/>
</dbReference>
<dbReference type="RefSeq" id="WP_346061820.1">
    <property type="nucleotide sequence ID" value="NZ_BAAADR010000004.1"/>
</dbReference>
<dbReference type="EC" id="5.1.3.14" evidence="4"/>
<sequence length="379" mass="40636">MIMFCAGTRPEIIKLAPLVAECRAALGESSALLVDTGQHAPEVLDPLLSFFGLSAEVRFNVRQGDDALASLNARLLQALGDIIRERAPQAVIVQGDTASALQGAMAAFLSGVPVGHVEAGLRSGNPWQPFPEEMNRSVIGRMSRWHFAPTLRAARALRAEVVPGEVHVTGNTIVDAVEVARERMSGAAHSLLSESSRGMAQMLRAHRGLLVTMHRRENWRTGVVSVAEAVKARLAACPELACVWVLHPNPRVADRVREILGSLPAGQAARLRLVAPLPYPDMLYLMQACELLLTDSGGIQEEAVCLGLPTLVARDETERPEVIESGWGRLVGTHRDRVVAALEEGGWRGETLEGSNPLGDGSAAGRILDLIVQGLGRPS</sequence>
<feature type="domain" description="UDP-N-acetylglucosamine 2-epimerase" evidence="6">
    <location>
        <begin position="32"/>
        <end position="371"/>
    </location>
</feature>
<reference evidence="8" key="1">
    <citation type="journal article" date="2019" name="Int. J. Syst. Evol. Microbiol.">
        <title>The Global Catalogue of Microorganisms (GCM) 10K type strain sequencing project: providing services to taxonomists for standard genome sequencing and annotation.</title>
        <authorList>
            <consortium name="The Broad Institute Genomics Platform"/>
            <consortium name="The Broad Institute Genome Sequencing Center for Infectious Disease"/>
            <person name="Wu L."/>
            <person name="Ma J."/>
        </authorList>
    </citation>
    <scope>NUCLEOTIDE SEQUENCE [LARGE SCALE GENOMIC DNA]</scope>
    <source>
        <strain evidence="8">CGMCC 1.13666</strain>
    </source>
</reference>
<evidence type="ECO:0000256" key="5">
    <source>
        <dbReference type="RuleBase" id="RU003513"/>
    </source>
</evidence>